<dbReference type="Gene3D" id="1.25.40.10">
    <property type="entry name" value="Tetratricopeptide repeat domain"/>
    <property type="match status" value="1"/>
</dbReference>
<dbReference type="Pfam" id="PF00515">
    <property type="entry name" value="TPR_1"/>
    <property type="match status" value="1"/>
</dbReference>
<dbReference type="RefSeq" id="WP_112433106.1">
    <property type="nucleotide sequence ID" value="NZ_MCIF01000002.1"/>
</dbReference>
<accession>A0A328VQY6</accession>
<keyword evidence="1" id="KW-0802">TPR repeat</keyword>
<keyword evidence="4" id="KW-1185">Reference proteome</keyword>
<dbReference type="Proteomes" id="UP000248706">
    <property type="component" value="Unassembled WGS sequence"/>
</dbReference>
<organism evidence="3 4">
    <name type="scientific">Thermogemmatispora tikiterensis</name>
    <dbReference type="NCBI Taxonomy" id="1825093"/>
    <lineage>
        <taxon>Bacteria</taxon>
        <taxon>Bacillati</taxon>
        <taxon>Chloroflexota</taxon>
        <taxon>Ktedonobacteria</taxon>
        <taxon>Thermogemmatisporales</taxon>
        <taxon>Thermogemmatisporaceae</taxon>
        <taxon>Thermogemmatispora</taxon>
    </lineage>
</organism>
<protein>
    <submittedName>
        <fullName evidence="3">Uncharacterized protein</fullName>
    </submittedName>
</protein>
<evidence type="ECO:0000256" key="2">
    <source>
        <dbReference type="SAM" id="MobiDB-lite"/>
    </source>
</evidence>
<evidence type="ECO:0000256" key="1">
    <source>
        <dbReference type="PROSITE-ProRule" id="PRU00339"/>
    </source>
</evidence>
<evidence type="ECO:0000313" key="3">
    <source>
        <dbReference type="EMBL" id="RAQ98113.1"/>
    </source>
</evidence>
<dbReference type="PROSITE" id="PS50005">
    <property type="entry name" value="TPR"/>
    <property type="match status" value="1"/>
</dbReference>
<evidence type="ECO:0000313" key="4">
    <source>
        <dbReference type="Proteomes" id="UP000248706"/>
    </source>
</evidence>
<dbReference type="SUPFAM" id="SSF48452">
    <property type="entry name" value="TPR-like"/>
    <property type="match status" value="1"/>
</dbReference>
<dbReference type="SMART" id="SM00028">
    <property type="entry name" value="TPR"/>
    <property type="match status" value="1"/>
</dbReference>
<name>A0A328VQY6_9CHLR</name>
<dbReference type="InterPro" id="IPR019734">
    <property type="entry name" value="TPR_rpt"/>
</dbReference>
<reference evidence="3 4" key="1">
    <citation type="submission" date="2016-08" db="EMBL/GenBank/DDBJ databases">
        <title>Analysis of Carbohydrate Active Enzymes in Thermogemmatispora T81 Reveals Carbohydrate Degradation Ability.</title>
        <authorList>
            <person name="Tomazini A."/>
            <person name="Lal S."/>
            <person name="Stott M."/>
            <person name="Henrissat B."/>
            <person name="Polikarpov I."/>
            <person name="Sparling R."/>
            <person name="Levin D.B."/>
        </authorList>
    </citation>
    <scope>NUCLEOTIDE SEQUENCE [LARGE SCALE GENOMIC DNA]</scope>
    <source>
        <strain evidence="3 4">T81</strain>
    </source>
</reference>
<comment type="caution">
    <text evidence="3">The sequence shown here is derived from an EMBL/GenBank/DDBJ whole genome shotgun (WGS) entry which is preliminary data.</text>
</comment>
<proteinExistence type="predicted"/>
<gene>
    <name evidence="3" type="ORF">A4R35_21410</name>
</gene>
<dbReference type="EMBL" id="MCIF01000002">
    <property type="protein sequence ID" value="RAQ98113.1"/>
    <property type="molecule type" value="Genomic_DNA"/>
</dbReference>
<dbReference type="OrthoDB" id="163949at2"/>
<feature type="compositionally biased region" description="Acidic residues" evidence="2">
    <location>
        <begin position="237"/>
        <end position="271"/>
    </location>
</feature>
<dbReference type="PROSITE" id="PS50293">
    <property type="entry name" value="TPR_REGION"/>
    <property type="match status" value="1"/>
</dbReference>
<dbReference type="AlphaFoldDB" id="A0A328VQY6"/>
<feature type="repeat" description="TPR" evidence="1">
    <location>
        <begin position="48"/>
        <end position="81"/>
    </location>
</feature>
<dbReference type="InterPro" id="IPR011990">
    <property type="entry name" value="TPR-like_helical_dom_sf"/>
</dbReference>
<sequence>MTQALSAEEKARLKKQWTELAIQQALTSQWQEAVVTNKNILSLFPTEAEAYNRLGKAYRELGMYAEAREAYSQTLKLNPNNTIARKNLEQLALIQEDQARINAATVAIDPVIFNEEPGKRTTTDLINLAEPQVLARVSTGEKVQLERDGHAIYVRSATGERIGQIEPRLANRLITLMEHGNRYEAAISTLDNNHVRVVISESYQHPSMVGTVSFPAQAGGELVRPYTKDSMLRYDRDEEDELLSEDEYYEGADDSDEYSDLDFESGSDVEE</sequence>
<feature type="region of interest" description="Disordered" evidence="2">
    <location>
        <begin position="231"/>
        <end position="271"/>
    </location>
</feature>